<dbReference type="Proteomes" id="UP000479114">
    <property type="component" value="Chromosome"/>
</dbReference>
<feature type="modified residue" description="4-aspartylphosphate" evidence="8">
    <location>
        <position position="57"/>
    </location>
</feature>
<evidence type="ECO:0000259" key="10">
    <source>
        <dbReference type="PROSITE" id="PS50110"/>
    </source>
</evidence>
<dbReference type="Pfam" id="PF00072">
    <property type="entry name" value="Response_reg"/>
    <property type="match status" value="1"/>
</dbReference>
<keyword evidence="5" id="KW-0805">Transcription regulation</keyword>
<sequence>MLNIVIVDDEEIIRLGLAKMIGKLSGEYQVAGSFEDGEEALAALEELGASVDLIITDIKMPYLDGLSFIERLREKHPEMPCVILSGYNDFEYARRAIQSGVDDYMLKPVDAQELAVLLGKVAQRRERLRADEERQELSSRQLEAGQREERLRRLLAGGAGEESVLPNEGQGAILVFRSSNPLVQESLLHYLHALKEQIREAVVMQEGLVAAVVLLSGREAVQQPQRALRAVSLRVMDHLQIRGGGFLAIGECFADPQAGAAGWSRAYRDALAASRHLFSADRGNVLQSAADLKTKAEPWRLTAPVLEEQLKTACEMLDAQAIKALLPRFFAEAEQGKAGYEEVIHLANHLFYTLATRIDGFADALQGLQGGNFDFHQRAAALYAIQDVRDWLVSFAVQVMEALEPGRTANGNRAIEKAKAWIQEHYRKEIELTVLSETVFLNASYFSYLFKRETGQTITEYVTMVRMAKAKEYLKERLDLKAYQVGEMVGYADGIYFNKLFKKTIGVTPQQYRNQTLGR</sequence>
<dbReference type="Pfam" id="PF12833">
    <property type="entry name" value="HTH_18"/>
    <property type="match status" value="1"/>
</dbReference>
<dbReference type="GO" id="GO:0000160">
    <property type="term" value="P:phosphorelay signal transduction system"/>
    <property type="evidence" value="ECO:0007669"/>
    <property type="project" value="UniProtKB-KW"/>
</dbReference>
<comment type="subcellular location">
    <subcellularLocation>
        <location evidence="1">Cytoplasm</location>
    </subcellularLocation>
</comment>
<dbReference type="Gene3D" id="3.40.50.2300">
    <property type="match status" value="1"/>
</dbReference>
<evidence type="ECO:0000256" key="1">
    <source>
        <dbReference type="ARBA" id="ARBA00004496"/>
    </source>
</evidence>
<evidence type="ECO:0000256" key="4">
    <source>
        <dbReference type="ARBA" id="ARBA00023012"/>
    </source>
</evidence>
<keyword evidence="3 8" id="KW-0597">Phosphoprotein</keyword>
<evidence type="ECO:0000256" key="7">
    <source>
        <dbReference type="ARBA" id="ARBA00023163"/>
    </source>
</evidence>
<evidence type="ECO:0000256" key="5">
    <source>
        <dbReference type="ARBA" id="ARBA00023015"/>
    </source>
</evidence>
<dbReference type="GO" id="GO:0043565">
    <property type="term" value="F:sequence-specific DNA binding"/>
    <property type="evidence" value="ECO:0007669"/>
    <property type="project" value="InterPro"/>
</dbReference>
<dbReference type="InterPro" id="IPR018060">
    <property type="entry name" value="HTH_AraC"/>
</dbReference>
<dbReference type="GO" id="GO:0003700">
    <property type="term" value="F:DNA-binding transcription factor activity"/>
    <property type="evidence" value="ECO:0007669"/>
    <property type="project" value="InterPro"/>
</dbReference>
<keyword evidence="12" id="KW-1185">Reference proteome</keyword>
<evidence type="ECO:0000256" key="2">
    <source>
        <dbReference type="ARBA" id="ARBA00022490"/>
    </source>
</evidence>
<feature type="domain" description="Response regulatory" evidence="10">
    <location>
        <begin position="3"/>
        <end position="122"/>
    </location>
</feature>
<evidence type="ECO:0000259" key="9">
    <source>
        <dbReference type="PROSITE" id="PS01124"/>
    </source>
</evidence>
<evidence type="ECO:0000256" key="6">
    <source>
        <dbReference type="ARBA" id="ARBA00023125"/>
    </source>
</evidence>
<dbReference type="InterPro" id="IPR051552">
    <property type="entry name" value="HptR"/>
</dbReference>
<dbReference type="InterPro" id="IPR009057">
    <property type="entry name" value="Homeodomain-like_sf"/>
</dbReference>
<evidence type="ECO:0000256" key="3">
    <source>
        <dbReference type="ARBA" id="ARBA00022553"/>
    </source>
</evidence>
<proteinExistence type="predicted"/>
<dbReference type="CDD" id="cd17536">
    <property type="entry name" value="REC_YesN-like"/>
    <property type="match status" value="1"/>
</dbReference>
<evidence type="ECO:0000313" key="12">
    <source>
        <dbReference type="Proteomes" id="UP000479114"/>
    </source>
</evidence>
<feature type="domain" description="HTH araC/xylS-type" evidence="9">
    <location>
        <begin position="416"/>
        <end position="515"/>
    </location>
</feature>
<evidence type="ECO:0000256" key="8">
    <source>
        <dbReference type="PROSITE-ProRule" id="PRU00169"/>
    </source>
</evidence>
<keyword evidence="4" id="KW-0902">Two-component regulatory system</keyword>
<dbReference type="SUPFAM" id="SSF52172">
    <property type="entry name" value="CheY-like"/>
    <property type="match status" value="1"/>
</dbReference>
<accession>A0A6C0P3M7</accession>
<dbReference type="AlphaFoldDB" id="A0A6C0P3M7"/>
<dbReference type="PANTHER" id="PTHR42713">
    <property type="entry name" value="HISTIDINE KINASE-RELATED"/>
    <property type="match status" value="1"/>
</dbReference>
<dbReference type="SUPFAM" id="SSF46689">
    <property type="entry name" value="Homeodomain-like"/>
    <property type="match status" value="2"/>
</dbReference>
<dbReference type="SMART" id="SM00342">
    <property type="entry name" value="HTH_ARAC"/>
    <property type="match status" value="1"/>
</dbReference>
<organism evidence="11 12">
    <name type="scientific">Paenibacillus rhizovicinus</name>
    <dbReference type="NCBI Taxonomy" id="2704463"/>
    <lineage>
        <taxon>Bacteria</taxon>
        <taxon>Bacillati</taxon>
        <taxon>Bacillota</taxon>
        <taxon>Bacilli</taxon>
        <taxon>Bacillales</taxon>
        <taxon>Paenibacillaceae</taxon>
        <taxon>Paenibacillus</taxon>
    </lineage>
</organism>
<dbReference type="PROSITE" id="PS50110">
    <property type="entry name" value="RESPONSE_REGULATORY"/>
    <property type="match status" value="1"/>
</dbReference>
<gene>
    <name evidence="11" type="ORF">GZH47_21240</name>
</gene>
<dbReference type="InterPro" id="IPR001789">
    <property type="entry name" value="Sig_transdc_resp-reg_receiver"/>
</dbReference>
<protein>
    <submittedName>
        <fullName evidence="11">Response regulator</fullName>
    </submittedName>
</protein>
<dbReference type="Gene3D" id="1.10.10.60">
    <property type="entry name" value="Homeodomain-like"/>
    <property type="match status" value="2"/>
</dbReference>
<dbReference type="GO" id="GO:0005737">
    <property type="term" value="C:cytoplasm"/>
    <property type="evidence" value="ECO:0007669"/>
    <property type="project" value="UniProtKB-SubCell"/>
</dbReference>
<keyword evidence="7" id="KW-0804">Transcription</keyword>
<dbReference type="RefSeq" id="WP_162643036.1">
    <property type="nucleotide sequence ID" value="NZ_CP048286.1"/>
</dbReference>
<evidence type="ECO:0000313" key="11">
    <source>
        <dbReference type="EMBL" id="QHW33077.1"/>
    </source>
</evidence>
<keyword evidence="6" id="KW-0238">DNA-binding</keyword>
<keyword evidence="2" id="KW-0963">Cytoplasm</keyword>
<name>A0A6C0P3M7_9BACL</name>
<dbReference type="PROSITE" id="PS01124">
    <property type="entry name" value="HTH_ARAC_FAMILY_2"/>
    <property type="match status" value="1"/>
</dbReference>
<reference evidence="11 12" key="1">
    <citation type="submission" date="2020-02" db="EMBL/GenBank/DDBJ databases">
        <title>Paenibacillus sp. nov., isolated from rhizosphere soil of tomato.</title>
        <authorList>
            <person name="Weon H.-Y."/>
            <person name="Lee S.A."/>
        </authorList>
    </citation>
    <scope>NUCLEOTIDE SEQUENCE [LARGE SCALE GENOMIC DNA]</scope>
    <source>
        <strain evidence="11 12">14171R-81</strain>
    </source>
</reference>
<dbReference type="EMBL" id="CP048286">
    <property type="protein sequence ID" value="QHW33077.1"/>
    <property type="molecule type" value="Genomic_DNA"/>
</dbReference>
<dbReference type="PANTHER" id="PTHR42713:SF3">
    <property type="entry name" value="TRANSCRIPTIONAL REGULATORY PROTEIN HPTR"/>
    <property type="match status" value="1"/>
</dbReference>
<dbReference type="KEGG" id="prz:GZH47_21240"/>
<dbReference type="SMART" id="SM00448">
    <property type="entry name" value="REC"/>
    <property type="match status" value="1"/>
</dbReference>
<dbReference type="InterPro" id="IPR011006">
    <property type="entry name" value="CheY-like_superfamily"/>
</dbReference>